<feature type="domain" description="Outer membrane protein beta-barrel" evidence="3">
    <location>
        <begin position="9"/>
        <end position="205"/>
    </location>
</feature>
<evidence type="ECO:0000256" key="1">
    <source>
        <dbReference type="ARBA" id="ARBA00022729"/>
    </source>
</evidence>
<protein>
    <submittedName>
        <fullName evidence="4">Outer membrane protein with beta-barrel domain</fullName>
    </submittedName>
</protein>
<evidence type="ECO:0000313" key="4">
    <source>
        <dbReference type="EMBL" id="PWJ44794.1"/>
    </source>
</evidence>
<keyword evidence="1 2" id="KW-0732">Signal</keyword>
<dbReference type="AlphaFoldDB" id="A0A315ZJC4"/>
<keyword evidence="5" id="KW-1185">Reference proteome</keyword>
<evidence type="ECO:0000313" key="5">
    <source>
        <dbReference type="Proteomes" id="UP000245535"/>
    </source>
</evidence>
<dbReference type="Pfam" id="PF13505">
    <property type="entry name" value="OMP_b-brl"/>
    <property type="match status" value="1"/>
</dbReference>
<name>A0A315ZJC4_SEDFL</name>
<gene>
    <name evidence="4" type="ORF">BC781_1011165</name>
</gene>
<comment type="caution">
    <text evidence="4">The sequence shown here is derived from an EMBL/GenBank/DDBJ whole genome shotgun (WGS) entry which is preliminary data.</text>
</comment>
<dbReference type="InterPro" id="IPR027385">
    <property type="entry name" value="Beta-barrel_OMP"/>
</dbReference>
<accession>A0A315ZJC4</accession>
<sequence>MMKRLVITLFILFSIQLSSQTFGQGAKTTLKIGGSAISYKGDLSPTFSDWQGAARAELNFNAHKDLNWGINLWYGQIAAGTSDALTGDVRPEMRFTNVRTTLLSTELFLGYQKFITKSLKAYARVGVGGMKYDPIGDIYRELGDGRILRDRNIKLRDVEVTRTENEEEYGRYAFTLPLGIGLSYTLPNGFGIDTQFRYINPFTDYLDNVSELGSVDGNDKLIEWNIALVIPLKYLSKTENTKYKQKLRKETLIRRR</sequence>
<dbReference type="EMBL" id="QGDO01000001">
    <property type="protein sequence ID" value="PWJ44794.1"/>
    <property type="molecule type" value="Genomic_DNA"/>
</dbReference>
<feature type="chain" id="PRO_5016284625" evidence="2">
    <location>
        <begin position="24"/>
        <end position="256"/>
    </location>
</feature>
<reference evidence="4 5" key="1">
    <citation type="submission" date="2018-03" db="EMBL/GenBank/DDBJ databases">
        <title>Genomic Encyclopedia of Archaeal and Bacterial Type Strains, Phase II (KMG-II): from individual species to whole genera.</title>
        <authorList>
            <person name="Goeker M."/>
        </authorList>
    </citation>
    <scope>NUCLEOTIDE SEQUENCE [LARGE SCALE GENOMIC DNA]</scope>
    <source>
        <strain evidence="4 5">DSM 28229</strain>
    </source>
</reference>
<evidence type="ECO:0000256" key="2">
    <source>
        <dbReference type="SAM" id="SignalP"/>
    </source>
</evidence>
<dbReference type="RefSeq" id="WP_158281405.1">
    <property type="nucleotide sequence ID" value="NZ_QGDO01000001.1"/>
</dbReference>
<dbReference type="OrthoDB" id="981456at2"/>
<proteinExistence type="predicted"/>
<dbReference type="Gene3D" id="2.40.160.20">
    <property type="match status" value="1"/>
</dbReference>
<feature type="signal peptide" evidence="2">
    <location>
        <begin position="1"/>
        <end position="23"/>
    </location>
</feature>
<evidence type="ECO:0000259" key="3">
    <source>
        <dbReference type="Pfam" id="PF13505"/>
    </source>
</evidence>
<dbReference type="InterPro" id="IPR011250">
    <property type="entry name" value="OMP/PagP_B-barrel"/>
</dbReference>
<dbReference type="Proteomes" id="UP000245535">
    <property type="component" value="Unassembled WGS sequence"/>
</dbReference>
<dbReference type="SUPFAM" id="SSF56925">
    <property type="entry name" value="OMPA-like"/>
    <property type="match status" value="1"/>
</dbReference>
<organism evidence="4 5">
    <name type="scientific">Sediminitomix flava</name>
    <dbReference type="NCBI Taxonomy" id="379075"/>
    <lineage>
        <taxon>Bacteria</taxon>
        <taxon>Pseudomonadati</taxon>
        <taxon>Bacteroidota</taxon>
        <taxon>Cytophagia</taxon>
        <taxon>Cytophagales</taxon>
        <taxon>Flammeovirgaceae</taxon>
        <taxon>Sediminitomix</taxon>
    </lineage>
</organism>